<organism evidence="4 5">
    <name type="scientific">Paramagnetospirillum magnetotacticum MS-1</name>
    <dbReference type="NCBI Taxonomy" id="272627"/>
    <lineage>
        <taxon>Bacteria</taxon>
        <taxon>Pseudomonadati</taxon>
        <taxon>Pseudomonadota</taxon>
        <taxon>Alphaproteobacteria</taxon>
        <taxon>Rhodospirillales</taxon>
        <taxon>Magnetospirillaceae</taxon>
        <taxon>Paramagnetospirillum</taxon>
    </lineage>
</organism>
<keyword evidence="2" id="KW-0378">Hydrolase</keyword>
<dbReference type="OrthoDB" id="7432909at2"/>
<dbReference type="GO" id="GO:0008270">
    <property type="term" value="F:zinc ion binding"/>
    <property type="evidence" value="ECO:0007669"/>
    <property type="project" value="InterPro"/>
</dbReference>
<dbReference type="Pfam" id="PF08797">
    <property type="entry name" value="HIRAN"/>
    <property type="match status" value="1"/>
</dbReference>
<reference evidence="4 5" key="1">
    <citation type="submission" date="2015-01" db="EMBL/GenBank/DDBJ databases">
        <title>Genome Sequence of Magnetospirillum magnetotacticum Strain MS-1.</title>
        <authorList>
            <person name="Marinov G.K."/>
            <person name="Smalley M.D."/>
            <person name="DeSalvo G."/>
        </authorList>
    </citation>
    <scope>NUCLEOTIDE SEQUENCE [LARGE SCALE GENOMIC DNA]</scope>
    <source>
        <strain evidence="4 5">MS-1</strain>
    </source>
</reference>
<keyword evidence="1" id="KW-0479">Metal-binding</keyword>
<protein>
    <recommendedName>
        <fullName evidence="3">HIRAN domain-containing protein</fullName>
    </recommendedName>
</protein>
<evidence type="ECO:0000313" key="4">
    <source>
        <dbReference type="EMBL" id="KIL97158.1"/>
    </source>
</evidence>
<proteinExistence type="predicted"/>
<name>A0A0C2YPX8_PARME</name>
<evidence type="ECO:0000259" key="3">
    <source>
        <dbReference type="SMART" id="SM00910"/>
    </source>
</evidence>
<dbReference type="Gene3D" id="3.30.70.2330">
    <property type="match status" value="1"/>
</dbReference>
<dbReference type="SMART" id="SM00910">
    <property type="entry name" value="HIRAN"/>
    <property type="match status" value="1"/>
</dbReference>
<dbReference type="Proteomes" id="UP000031971">
    <property type="component" value="Unassembled WGS sequence"/>
</dbReference>
<dbReference type="GO" id="GO:0016818">
    <property type="term" value="F:hydrolase activity, acting on acid anhydrides, in phosphorus-containing anhydrides"/>
    <property type="evidence" value="ECO:0007669"/>
    <property type="project" value="InterPro"/>
</dbReference>
<accession>A0A0C2YPX8</accession>
<evidence type="ECO:0000313" key="5">
    <source>
        <dbReference type="Proteomes" id="UP000031971"/>
    </source>
</evidence>
<dbReference type="GO" id="GO:0003676">
    <property type="term" value="F:nucleic acid binding"/>
    <property type="evidence" value="ECO:0007669"/>
    <property type="project" value="InterPro"/>
</dbReference>
<dbReference type="STRING" id="272627.CCC_00219"/>
<dbReference type="AlphaFoldDB" id="A0A0C2YPX8"/>
<comment type="caution">
    <text evidence="4">The sequence shown here is derived from an EMBL/GenBank/DDBJ whole genome shotgun (WGS) entry which is preliminary data.</text>
</comment>
<feature type="domain" description="HIRAN" evidence="3">
    <location>
        <begin position="28"/>
        <end position="122"/>
    </location>
</feature>
<dbReference type="InterPro" id="IPR014905">
    <property type="entry name" value="HIRAN"/>
</dbReference>
<gene>
    <name evidence="4" type="ORF">CCC_00219</name>
</gene>
<dbReference type="EMBL" id="JXSL01000030">
    <property type="protein sequence ID" value="KIL97158.1"/>
    <property type="molecule type" value="Genomic_DNA"/>
</dbReference>
<sequence>MSAHERLEREMAVAEGRAWLVARPDAAMAADRVAGAFYYPGAHMDGAGFGDILMAIREPDNLHDENAIALWSAQAQVGHVPACAAAMLAPVMDAGHALWARIIREATADHPSTVLVEYYGPAISVRPAVGRRRGSDPSVPSAKAPTSGWIFAKHELLD</sequence>
<evidence type="ECO:0000256" key="1">
    <source>
        <dbReference type="ARBA" id="ARBA00022723"/>
    </source>
</evidence>
<keyword evidence="5" id="KW-1185">Reference proteome</keyword>
<dbReference type="RefSeq" id="WP_009867124.1">
    <property type="nucleotide sequence ID" value="NZ_JXSL01000030.1"/>
</dbReference>
<evidence type="ECO:0000256" key="2">
    <source>
        <dbReference type="ARBA" id="ARBA00022801"/>
    </source>
</evidence>